<evidence type="ECO:0000256" key="1">
    <source>
        <dbReference type="SAM" id="Phobius"/>
    </source>
</evidence>
<organism evidence="2 3">
    <name type="scientific">Geomonas limicola</name>
    <dbReference type="NCBI Taxonomy" id="2740186"/>
    <lineage>
        <taxon>Bacteria</taxon>
        <taxon>Pseudomonadati</taxon>
        <taxon>Thermodesulfobacteriota</taxon>
        <taxon>Desulfuromonadia</taxon>
        <taxon>Geobacterales</taxon>
        <taxon>Geobacteraceae</taxon>
        <taxon>Geomonas</taxon>
    </lineage>
</organism>
<comment type="caution">
    <text evidence="2">The sequence shown here is derived from an EMBL/GenBank/DDBJ whole genome shotgun (WGS) entry which is preliminary data.</text>
</comment>
<dbReference type="Proteomes" id="UP000587586">
    <property type="component" value="Unassembled WGS sequence"/>
</dbReference>
<keyword evidence="1" id="KW-1133">Transmembrane helix</keyword>
<protein>
    <recommendedName>
        <fullName evidence="4">ResB-like domain-containing protein</fullName>
    </recommendedName>
</protein>
<dbReference type="EMBL" id="BLXZ01000010">
    <property type="protein sequence ID" value="GFO70459.1"/>
    <property type="molecule type" value="Genomic_DNA"/>
</dbReference>
<keyword evidence="1" id="KW-0812">Transmembrane</keyword>
<keyword evidence="3" id="KW-1185">Reference proteome</keyword>
<feature type="transmembrane region" description="Helical" evidence="1">
    <location>
        <begin position="12"/>
        <end position="32"/>
    </location>
</feature>
<feature type="transmembrane region" description="Helical" evidence="1">
    <location>
        <begin position="353"/>
        <end position="374"/>
    </location>
</feature>
<feature type="transmembrane region" description="Helical" evidence="1">
    <location>
        <begin position="52"/>
        <end position="70"/>
    </location>
</feature>
<proteinExistence type="predicted"/>
<dbReference type="AlphaFoldDB" id="A0A6V8NHQ7"/>
<name>A0A6V8NHQ7_9BACT</name>
<feature type="transmembrane region" description="Helical" evidence="1">
    <location>
        <begin position="145"/>
        <end position="162"/>
    </location>
</feature>
<evidence type="ECO:0000313" key="2">
    <source>
        <dbReference type="EMBL" id="GFO70459.1"/>
    </source>
</evidence>
<keyword evidence="1" id="KW-0472">Membrane</keyword>
<gene>
    <name evidence="2" type="ORF">GMLC_40380</name>
</gene>
<evidence type="ECO:0008006" key="4">
    <source>
        <dbReference type="Google" id="ProtNLM"/>
    </source>
</evidence>
<dbReference type="RefSeq" id="WP_183363075.1">
    <property type="nucleotide sequence ID" value="NZ_BLXZ01000010.1"/>
</dbReference>
<accession>A0A6V8NHQ7</accession>
<evidence type="ECO:0000313" key="3">
    <source>
        <dbReference type="Proteomes" id="UP000587586"/>
    </source>
</evidence>
<sequence>MRKLFVRLWRLISSRAVTPAVIAIFLVLYALVAFWTDEALVVLMQLVRSNPVLTALLALLPLNSACCLIAETRAFWFRRRLLAGQELPVLPGLFDEEVPLALGALPSPATVTRVKGNLESAGYRTRVGERGTAAWRGLNGFPARFLYLVGVLCLFGGILVSLTTRVSLRGTVVEGESLPGAGPGEGVVSRISYAKADGLVLSKRLVIESSDPGSGRREEYGIYPPARFKGAFVYPRYLGVGVAFRFSAPELPAGYQQQAPLSIYPPGKEAEVAVPDTGYRLRFSLQAPADGSDPYSTGKLVINFKLLKGAAEVAAGTLASGGEFARDGYRLALLDARRVVVTDLIKDRGVVPIWLAGAFFLLALCYWVTVRLLGPRRELYITWRGGAGLALSRAEGRRRRHNELFHEALDRIADDSAH</sequence>
<reference evidence="3" key="1">
    <citation type="submission" date="2020-06" db="EMBL/GenBank/DDBJ databases">
        <title>Draft genomic sequecing of Geomonas sp. Red745.</title>
        <authorList>
            <person name="Itoh H."/>
            <person name="Xu Z.X."/>
            <person name="Ushijima N."/>
            <person name="Masuda Y."/>
            <person name="Shiratori Y."/>
            <person name="Senoo K."/>
        </authorList>
    </citation>
    <scope>NUCLEOTIDE SEQUENCE [LARGE SCALE GENOMIC DNA]</scope>
    <source>
        <strain evidence="3">Red745</strain>
    </source>
</reference>